<evidence type="ECO:0000259" key="7">
    <source>
        <dbReference type="PROSITE" id="PS50157"/>
    </source>
</evidence>
<organism evidence="8">
    <name type="scientific">Cacopsylla melanoneura</name>
    <dbReference type="NCBI Taxonomy" id="428564"/>
    <lineage>
        <taxon>Eukaryota</taxon>
        <taxon>Metazoa</taxon>
        <taxon>Ecdysozoa</taxon>
        <taxon>Arthropoda</taxon>
        <taxon>Hexapoda</taxon>
        <taxon>Insecta</taxon>
        <taxon>Pterygota</taxon>
        <taxon>Neoptera</taxon>
        <taxon>Paraneoptera</taxon>
        <taxon>Hemiptera</taxon>
        <taxon>Sternorrhyncha</taxon>
        <taxon>Psylloidea</taxon>
        <taxon>Psyllidae</taxon>
        <taxon>Psyllinae</taxon>
        <taxon>Cacopsylla</taxon>
    </lineage>
</organism>
<dbReference type="EMBL" id="HBUF01548053">
    <property type="protein sequence ID" value="CAG6757855.1"/>
    <property type="molecule type" value="Transcribed_RNA"/>
</dbReference>
<dbReference type="SUPFAM" id="SSF57667">
    <property type="entry name" value="beta-beta-alpha zinc fingers"/>
    <property type="match status" value="6"/>
</dbReference>
<dbReference type="PROSITE" id="PS50157">
    <property type="entry name" value="ZINC_FINGER_C2H2_2"/>
    <property type="match status" value="9"/>
</dbReference>
<feature type="domain" description="C2H2-type" evidence="7">
    <location>
        <begin position="1180"/>
        <end position="1207"/>
    </location>
</feature>
<proteinExistence type="predicted"/>
<dbReference type="InterPro" id="IPR013087">
    <property type="entry name" value="Znf_C2H2_type"/>
</dbReference>
<dbReference type="FunFam" id="3.30.160.60:FF:000100">
    <property type="entry name" value="Zinc finger 45-like"/>
    <property type="match status" value="1"/>
</dbReference>
<keyword evidence="3 5" id="KW-0863">Zinc-finger</keyword>
<feature type="domain" description="C2H2-type" evidence="7">
    <location>
        <begin position="1390"/>
        <end position="1417"/>
    </location>
</feature>
<dbReference type="FunFam" id="3.30.160.60:FF:000052">
    <property type="entry name" value="zinc finger protein 546 isoform X1"/>
    <property type="match status" value="1"/>
</dbReference>
<dbReference type="FunFam" id="3.30.160.60:FF:000446">
    <property type="entry name" value="Zinc finger protein"/>
    <property type="match status" value="1"/>
</dbReference>
<dbReference type="GO" id="GO:0008270">
    <property type="term" value="F:zinc ion binding"/>
    <property type="evidence" value="ECO:0007669"/>
    <property type="project" value="UniProtKB-KW"/>
</dbReference>
<dbReference type="EMBL" id="HBUF01384514">
    <property type="protein sequence ID" value="CAG6731644.1"/>
    <property type="molecule type" value="Transcribed_RNA"/>
</dbReference>
<dbReference type="Gene3D" id="3.30.160.60">
    <property type="entry name" value="Classic Zinc Finger"/>
    <property type="match status" value="8"/>
</dbReference>
<evidence type="ECO:0000256" key="3">
    <source>
        <dbReference type="ARBA" id="ARBA00022771"/>
    </source>
</evidence>
<evidence type="ECO:0000256" key="2">
    <source>
        <dbReference type="ARBA" id="ARBA00022737"/>
    </source>
</evidence>
<evidence type="ECO:0000256" key="4">
    <source>
        <dbReference type="ARBA" id="ARBA00022833"/>
    </source>
</evidence>
<dbReference type="EMBL" id="HBUF01384512">
    <property type="protein sequence ID" value="CAG6731638.1"/>
    <property type="molecule type" value="Transcribed_RNA"/>
</dbReference>
<keyword evidence="2" id="KW-0677">Repeat</keyword>
<protein>
    <submittedName>
        <fullName evidence="8">Zinc finger protein 629</fullName>
    </submittedName>
</protein>
<feature type="domain" description="C2H2-type" evidence="7">
    <location>
        <begin position="1152"/>
        <end position="1179"/>
    </location>
</feature>
<feature type="domain" description="C2H2-type" evidence="7">
    <location>
        <begin position="1332"/>
        <end position="1359"/>
    </location>
</feature>
<dbReference type="GO" id="GO:0005634">
    <property type="term" value="C:nucleus"/>
    <property type="evidence" value="ECO:0007669"/>
    <property type="project" value="UniProtKB-ARBA"/>
</dbReference>
<evidence type="ECO:0000256" key="6">
    <source>
        <dbReference type="SAM" id="MobiDB-lite"/>
    </source>
</evidence>
<feature type="compositionally biased region" description="Polar residues" evidence="6">
    <location>
        <begin position="596"/>
        <end position="606"/>
    </location>
</feature>
<evidence type="ECO:0000313" key="8">
    <source>
        <dbReference type="EMBL" id="CAG6757855.1"/>
    </source>
</evidence>
<accession>A0A8D9A2X1</accession>
<feature type="domain" description="C2H2-type" evidence="7">
    <location>
        <begin position="1208"/>
        <end position="1236"/>
    </location>
</feature>
<dbReference type="PANTHER" id="PTHR24379:SF121">
    <property type="entry name" value="C2H2-TYPE DOMAIN-CONTAINING PROTEIN"/>
    <property type="match status" value="1"/>
</dbReference>
<feature type="domain" description="C2H2-type" evidence="7">
    <location>
        <begin position="1266"/>
        <end position="1289"/>
    </location>
</feature>
<reference evidence="8" key="1">
    <citation type="submission" date="2021-05" db="EMBL/GenBank/DDBJ databases">
        <authorList>
            <person name="Alioto T."/>
            <person name="Alioto T."/>
            <person name="Gomez Garrido J."/>
        </authorList>
    </citation>
    <scope>NUCLEOTIDE SEQUENCE</scope>
</reference>
<dbReference type="EMBL" id="HBUF01384513">
    <property type="protein sequence ID" value="CAG6731641.1"/>
    <property type="molecule type" value="Transcribed_RNA"/>
</dbReference>
<evidence type="ECO:0000256" key="5">
    <source>
        <dbReference type="PROSITE-ProRule" id="PRU00042"/>
    </source>
</evidence>
<dbReference type="FunFam" id="3.30.160.60:FF:002343">
    <property type="entry name" value="Zinc finger protein 33A"/>
    <property type="match status" value="1"/>
</dbReference>
<dbReference type="InterPro" id="IPR036236">
    <property type="entry name" value="Znf_C2H2_sf"/>
</dbReference>
<sequence>MNMVQCPVCTLYLREGITLKEHLDTHPKDKVIEALVSSSEEKHAAVVNQPNFQNSFIQSPFQINNHVANPMQFSIIQPNPEQIQTAQGMFVPNIISNRRYIVSQPGPIRGFQRQTNEKVFTALPAQFCNQIITAPQYASSPVQIPARTPQPHILTSNTQNINTHGGPAIIYSQLPQPVQNVPNVHQAGHFQGVQNFQAQAPVVVPQSSSISSTINTNAQFGNSSLESFTNTTITPVQSNKTTTTEISQKETQVVQVASNTQEFCNASTQVTSVPNNDINTSHNDSLLTEQYENKMYEVLKDDTDDNEQYEYIDDAYELDAHYTCESNDDIVGMKEEPEYLEDDKSIIGTSTDDDTDAVVMQYEQNKQNEDGYCENDDVSTTQCNELTSNINIVDNRENNDHEVTLNAEEKLPIDFEEDLSSDINAEMEDLQSEEILESKIDIVDNYYPLESKMDIDYTLESTPIRDQVKEVDLSKSSVKKPDAFSNITVLGNRNKVTISCVSSRNRHDSEKSNKLNTDNKRKKLQDCVLVEENIQAIKKVEHRNQVSISCVNSNVQQSSNNINKAEAETKRKGVGESSVLIQLEESQAKRQKLDNQESSNLSIINSKPSPSPLEGIIPFRIQEVMYELKAFGNTSLAVHKLDISNIQYHQPAPQQLQQQHPSKVKKETSEDVVEKSEILPNIFQCKKPMPSTSSTPDVTVQLISKIKTEPVQDNTPNVNKAPKTEDNAQPSISNVVRYNPIQRGRLKKPVKILQIKNAKKKDEVVNPQVNVPSTCSEPSQSSVIQHPIKTEPAVPPPPPLYDSKHGVLYCQPGSSRTNTLSDFPAIDILPVSTSLTVDRAPSVDITPSKFLPSPIPHSPSLHDYTDLVANTKLDRLTNLHHSDYDSVDTPHWLLRGINILPQVVEDDRISCASPKTLLNLDHQTSFETFEPEDSGSTSINMQTDEMMPPRGELSGQESLESSVWGYQEDNGAAQYRQWDEIDHEVDNVSNSNTFRTKIEKVDPMELLADDKIKLEETISTIHPMSSNLDTATKKKHACIYCKKTFPGWKLRKYHMKAEHPELFNEPETAKLLTEKVQASTSSLISEPSTSFVSQTSAACPIKFENSNSFGTQDFLPPSIGPIKAKQRQCVTCSEIFDKLKPYQDHIRNVHPLICPLCSKTFLTKPNLTIHMRTHLKIKPYKCDVCEKSFVTAQKLSDHKNTHTGNAPFPCNMCDRHFKRYSNLAQHKKVIHLKKKKTKDYYCHCGEIFQSRGKLLWHQETHASVPKQCTYCTEKFTHTSSLTRHIRKNHDACYLPTDRKKTDENVSCDICKIVVLKSTLKSHMRIHDTSKPFACTVCKKSFYTKWNLGLHQWTHVSRTHMPFKCKSCNRGFYSANEYQAHLRSHRNIRPYTCNYCGRKFIRKFNCIRHVREHEAKKKYNCTVCGKTFHRSYYLTAHVRVHNGERPFSCHICGKTSTTKSNHNKHVKTHHARETVNTEG</sequence>
<feature type="domain" description="C2H2-type" evidence="7">
    <location>
        <begin position="1362"/>
        <end position="1389"/>
    </location>
</feature>
<keyword evidence="4" id="KW-0862">Zinc</keyword>
<dbReference type="GO" id="GO:0006355">
    <property type="term" value="P:regulation of DNA-templated transcription"/>
    <property type="evidence" value="ECO:0007669"/>
    <property type="project" value="UniProtKB-ARBA"/>
</dbReference>
<evidence type="ECO:0000256" key="1">
    <source>
        <dbReference type="ARBA" id="ARBA00022723"/>
    </source>
</evidence>
<dbReference type="PANTHER" id="PTHR24379">
    <property type="entry name" value="KRAB AND ZINC FINGER DOMAIN-CONTAINING"/>
    <property type="match status" value="1"/>
</dbReference>
<dbReference type="PROSITE" id="PS00028">
    <property type="entry name" value="ZINC_FINGER_C2H2_1"/>
    <property type="match status" value="10"/>
</dbReference>
<keyword evidence="1" id="KW-0479">Metal-binding</keyword>
<feature type="domain" description="C2H2-type" evidence="7">
    <location>
        <begin position="1446"/>
        <end position="1473"/>
    </location>
</feature>
<dbReference type="EMBL" id="HBUF01548052">
    <property type="protein sequence ID" value="CAG6757854.1"/>
    <property type="molecule type" value="Transcribed_RNA"/>
</dbReference>
<feature type="region of interest" description="Disordered" evidence="6">
    <location>
        <begin position="587"/>
        <end position="606"/>
    </location>
</feature>
<dbReference type="EMBL" id="HBUF01548054">
    <property type="protein sequence ID" value="CAG6757856.1"/>
    <property type="molecule type" value="Transcribed_RNA"/>
</dbReference>
<dbReference type="Pfam" id="PF00096">
    <property type="entry name" value="zf-C2H2"/>
    <property type="match status" value="6"/>
</dbReference>
<feature type="domain" description="C2H2-type" evidence="7">
    <location>
        <begin position="1418"/>
        <end position="1445"/>
    </location>
</feature>
<name>A0A8D9A2X1_9HEMI</name>
<dbReference type="SMART" id="SM00355">
    <property type="entry name" value="ZnF_C2H2"/>
    <property type="match status" value="14"/>
</dbReference>